<sequence>MTFEFTGNVPVGEIAPCELLGFNSDEKNVRESVQAFGGKKLYFPNIPLEKQEEETVIEERIIRLKYAGATMKITLKGASLKKSLAWLLQKFFSWYEQKKGQNLTNLKFQDYPSSALICNVPNTLLLVLDDGEN</sequence>
<name>A0A7S3K476_9STRA</name>
<accession>A0A7S3K476</accession>
<dbReference type="AlphaFoldDB" id="A0A7S3K476"/>
<gene>
    <name evidence="1" type="ORF">ALAG00032_LOCUS13719</name>
</gene>
<protein>
    <submittedName>
        <fullName evidence="1">Uncharacterized protein</fullName>
    </submittedName>
</protein>
<proteinExistence type="predicted"/>
<organism evidence="1">
    <name type="scientific">Aureoumbra lagunensis</name>
    <dbReference type="NCBI Taxonomy" id="44058"/>
    <lineage>
        <taxon>Eukaryota</taxon>
        <taxon>Sar</taxon>
        <taxon>Stramenopiles</taxon>
        <taxon>Ochrophyta</taxon>
        <taxon>Pelagophyceae</taxon>
        <taxon>Pelagomonadales</taxon>
        <taxon>Aureoumbra</taxon>
    </lineage>
</organism>
<reference evidence="1" key="1">
    <citation type="submission" date="2021-01" db="EMBL/GenBank/DDBJ databases">
        <authorList>
            <person name="Corre E."/>
            <person name="Pelletier E."/>
            <person name="Niang G."/>
            <person name="Scheremetjew M."/>
            <person name="Finn R."/>
            <person name="Kale V."/>
            <person name="Holt S."/>
            <person name="Cochrane G."/>
            <person name="Meng A."/>
            <person name="Brown T."/>
            <person name="Cohen L."/>
        </authorList>
    </citation>
    <scope>NUCLEOTIDE SEQUENCE</scope>
    <source>
        <strain evidence="1">CCMP1510</strain>
    </source>
</reference>
<dbReference type="EMBL" id="HBIJ01021068">
    <property type="protein sequence ID" value="CAE0372934.1"/>
    <property type="molecule type" value="Transcribed_RNA"/>
</dbReference>
<evidence type="ECO:0000313" key="1">
    <source>
        <dbReference type="EMBL" id="CAE0372934.1"/>
    </source>
</evidence>